<organism evidence="1 2">
    <name type="scientific">Longivirga aurantiaca</name>
    <dbReference type="NCBI Taxonomy" id="1837743"/>
    <lineage>
        <taxon>Bacteria</taxon>
        <taxon>Bacillati</taxon>
        <taxon>Actinomycetota</taxon>
        <taxon>Actinomycetes</taxon>
        <taxon>Sporichthyales</taxon>
        <taxon>Sporichthyaceae</taxon>
        <taxon>Longivirga</taxon>
    </lineage>
</organism>
<dbReference type="Proteomes" id="UP001596138">
    <property type="component" value="Unassembled WGS sequence"/>
</dbReference>
<evidence type="ECO:0000313" key="1">
    <source>
        <dbReference type="EMBL" id="MFC6237724.1"/>
    </source>
</evidence>
<dbReference type="RefSeq" id="WP_386765286.1">
    <property type="nucleotide sequence ID" value="NZ_JBHSTI010000008.1"/>
</dbReference>
<evidence type="ECO:0000313" key="2">
    <source>
        <dbReference type="Proteomes" id="UP001596138"/>
    </source>
</evidence>
<comment type="caution">
    <text evidence="1">The sequence shown here is derived from an EMBL/GenBank/DDBJ whole genome shotgun (WGS) entry which is preliminary data.</text>
</comment>
<reference evidence="2" key="1">
    <citation type="journal article" date="2019" name="Int. J. Syst. Evol. Microbiol.">
        <title>The Global Catalogue of Microorganisms (GCM) 10K type strain sequencing project: providing services to taxonomists for standard genome sequencing and annotation.</title>
        <authorList>
            <consortium name="The Broad Institute Genomics Platform"/>
            <consortium name="The Broad Institute Genome Sequencing Center for Infectious Disease"/>
            <person name="Wu L."/>
            <person name="Ma J."/>
        </authorList>
    </citation>
    <scope>NUCLEOTIDE SEQUENCE [LARGE SCALE GENOMIC DNA]</scope>
    <source>
        <strain evidence="2">CGMCC 4.7317</strain>
    </source>
</reference>
<accession>A0ABW1T0E7</accession>
<gene>
    <name evidence="1" type="ORF">ACFQGU_07525</name>
</gene>
<protein>
    <submittedName>
        <fullName evidence="1">Uncharacterized protein</fullName>
    </submittedName>
</protein>
<dbReference type="EMBL" id="JBHSTI010000008">
    <property type="protein sequence ID" value="MFC6237724.1"/>
    <property type="molecule type" value="Genomic_DNA"/>
</dbReference>
<proteinExistence type="predicted"/>
<sequence length="160" mass="16855">MATSSAAPHQAGPAEPPLLVVPGYGYEDLTAGQAEALRDLRICGQINDGHPGACVAESGHNVHGPNAGWITIFEVSLRSDQVPAGFGSSWTDGYARKCESEGATVQIQMMSTERVVHAASPAGGHLYAWVHDDMITIVVGETADDTEAFTTSYLFAAHMV</sequence>
<name>A0ABW1T0E7_9ACTN</name>
<keyword evidence="2" id="KW-1185">Reference proteome</keyword>